<keyword evidence="1" id="KW-1133">Transmembrane helix</keyword>
<comment type="caution">
    <text evidence="3">The sequence shown here is derived from an EMBL/GenBank/DDBJ whole genome shotgun (WGS) entry which is preliminary data.</text>
</comment>
<dbReference type="Proteomes" id="UP000283589">
    <property type="component" value="Unassembled WGS sequence"/>
</dbReference>
<gene>
    <name evidence="2" type="ORF">DWW18_15665</name>
    <name evidence="3" type="ORF">DXA50_19945</name>
</gene>
<organism evidence="3 5">
    <name type="scientific">Butyricimonas virosa</name>
    <dbReference type="NCBI Taxonomy" id="544645"/>
    <lineage>
        <taxon>Bacteria</taxon>
        <taxon>Pseudomonadati</taxon>
        <taxon>Bacteroidota</taxon>
        <taxon>Bacteroidia</taxon>
        <taxon>Bacteroidales</taxon>
        <taxon>Odoribacteraceae</taxon>
        <taxon>Butyricimonas</taxon>
    </lineage>
</organism>
<dbReference type="RefSeq" id="WP_027201578.1">
    <property type="nucleotide sequence ID" value="NZ_JAQDDB010000025.1"/>
</dbReference>
<protein>
    <submittedName>
        <fullName evidence="3">DUF4843 domain-containing protein</fullName>
    </submittedName>
</protein>
<accession>A0A413IHG3</accession>
<dbReference type="AlphaFoldDB" id="A0A413IHG3"/>
<keyword evidence="1" id="KW-0812">Transmembrane</keyword>
<name>A0A413IHG3_9BACT</name>
<evidence type="ECO:0000313" key="3">
    <source>
        <dbReference type="EMBL" id="RGY10888.1"/>
    </source>
</evidence>
<evidence type="ECO:0000313" key="5">
    <source>
        <dbReference type="Proteomes" id="UP000286063"/>
    </source>
</evidence>
<sequence length="251" mass="29498">MKAMKVLALNYITFVVVVMSMAGLYSCSTDYMAYDVELKDGIYFASDSLNYQFGMQKGEDFAYDMTVRVLGTPKDHDRVFGVELVADETTAKEGLHYELSKSFIIPANKIIGKISFVLHRYLDPEITQHPFVIKMKLVENDDFRLVMGNECKLEFSDTELPRPRWWSERHFGPYSQMLMMDIYNYYWDLETTHPLLFERIVEEYGRNLEKAYSFPYQQEIAFIKYVITPAYEYYQEHPHPKVDLPDPSTLL</sequence>
<dbReference type="EMBL" id="QRZA01000026">
    <property type="protein sequence ID" value="RGV31880.1"/>
    <property type="molecule type" value="Genomic_DNA"/>
</dbReference>
<dbReference type="OrthoDB" id="1100689at2"/>
<dbReference type="PROSITE" id="PS51257">
    <property type="entry name" value="PROKAR_LIPOPROTEIN"/>
    <property type="match status" value="1"/>
</dbReference>
<feature type="transmembrane region" description="Helical" evidence="1">
    <location>
        <begin position="7"/>
        <end position="25"/>
    </location>
</feature>
<evidence type="ECO:0000313" key="4">
    <source>
        <dbReference type="Proteomes" id="UP000283589"/>
    </source>
</evidence>
<reference evidence="4 5" key="1">
    <citation type="submission" date="2018-08" db="EMBL/GenBank/DDBJ databases">
        <title>A genome reference for cultivated species of the human gut microbiota.</title>
        <authorList>
            <person name="Zou Y."/>
            <person name="Xue W."/>
            <person name="Luo G."/>
        </authorList>
    </citation>
    <scope>NUCLEOTIDE SEQUENCE [LARGE SCALE GENOMIC DNA]</scope>
    <source>
        <strain evidence="2 4">AF14-49</strain>
        <strain evidence="3 5">OF02-7</strain>
    </source>
</reference>
<dbReference type="Proteomes" id="UP000286063">
    <property type="component" value="Unassembled WGS sequence"/>
</dbReference>
<evidence type="ECO:0000256" key="1">
    <source>
        <dbReference type="SAM" id="Phobius"/>
    </source>
</evidence>
<keyword evidence="1" id="KW-0472">Membrane</keyword>
<evidence type="ECO:0000313" key="2">
    <source>
        <dbReference type="EMBL" id="RGV31880.1"/>
    </source>
</evidence>
<proteinExistence type="predicted"/>
<dbReference type="STRING" id="1121130.GCA_000519105_02991"/>
<dbReference type="Pfam" id="PF16132">
    <property type="entry name" value="DUF4843"/>
    <property type="match status" value="1"/>
</dbReference>
<dbReference type="EMBL" id="QSCR01000063">
    <property type="protein sequence ID" value="RGY10888.1"/>
    <property type="molecule type" value="Genomic_DNA"/>
</dbReference>
<dbReference type="InterPro" id="IPR032299">
    <property type="entry name" value="DUF4843"/>
</dbReference>